<reference evidence="3 4" key="1">
    <citation type="journal article" date="2021" name="Comput. Struct. Biotechnol. J.">
        <title>De novo genome assembly of the potent medicinal plant Rehmannia glutinosa using nanopore technology.</title>
        <authorList>
            <person name="Ma L."/>
            <person name="Dong C."/>
            <person name="Song C."/>
            <person name="Wang X."/>
            <person name="Zheng X."/>
            <person name="Niu Y."/>
            <person name="Chen S."/>
            <person name="Feng W."/>
        </authorList>
    </citation>
    <scope>NUCLEOTIDE SEQUENCE [LARGE SCALE GENOMIC DNA]</scope>
    <source>
        <strain evidence="3">DH-2019</strain>
    </source>
</reference>
<dbReference type="Pfam" id="PF13966">
    <property type="entry name" value="zf-RVT"/>
    <property type="match status" value="1"/>
</dbReference>
<dbReference type="Proteomes" id="UP001318860">
    <property type="component" value="Unassembled WGS sequence"/>
</dbReference>
<proteinExistence type="predicted"/>
<evidence type="ECO:0000313" key="4">
    <source>
        <dbReference type="Proteomes" id="UP001318860"/>
    </source>
</evidence>
<dbReference type="PANTHER" id="PTHR47074">
    <property type="entry name" value="BNAC02G40300D PROTEIN"/>
    <property type="match status" value="1"/>
</dbReference>
<comment type="caution">
    <text evidence="3">The sequence shown here is derived from an EMBL/GenBank/DDBJ whole genome shotgun (WGS) entry which is preliminary data.</text>
</comment>
<dbReference type="SUPFAM" id="SSF53098">
    <property type="entry name" value="Ribonuclease H-like"/>
    <property type="match status" value="1"/>
</dbReference>
<protein>
    <recommendedName>
        <fullName evidence="5">Reverse transcriptase</fullName>
    </recommendedName>
</protein>
<evidence type="ECO:0000259" key="1">
    <source>
        <dbReference type="Pfam" id="PF13456"/>
    </source>
</evidence>
<evidence type="ECO:0000259" key="2">
    <source>
        <dbReference type="Pfam" id="PF13966"/>
    </source>
</evidence>
<accession>A0ABR0X287</accession>
<dbReference type="InterPro" id="IPR036397">
    <property type="entry name" value="RNaseH_sf"/>
</dbReference>
<dbReference type="InterPro" id="IPR044730">
    <property type="entry name" value="RNase_H-like_dom_plant"/>
</dbReference>
<dbReference type="InterPro" id="IPR002156">
    <property type="entry name" value="RNaseH_domain"/>
</dbReference>
<dbReference type="InterPro" id="IPR012337">
    <property type="entry name" value="RNaseH-like_sf"/>
</dbReference>
<keyword evidence="4" id="KW-1185">Reference proteome</keyword>
<dbReference type="EMBL" id="JABTTQ020000006">
    <property type="protein sequence ID" value="KAK6153378.1"/>
    <property type="molecule type" value="Genomic_DNA"/>
</dbReference>
<dbReference type="InterPro" id="IPR026960">
    <property type="entry name" value="RVT-Znf"/>
</dbReference>
<dbReference type="PANTHER" id="PTHR47074:SF48">
    <property type="entry name" value="POLYNUCLEOTIDYL TRANSFERASE, RIBONUCLEASE H-LIKE SUPERFAMILY PROTEIN"/>
    <property type="match status" value="1"/>
</dbReference>
<evidence type="ECO:0000313" key="3">
    <source>
        <dbReference type="EMBL" id="KAK6153378.1"/>
    </source>
</evidence>
<gene>
    <name evidence="3" type="ORF">DH2020_013017</name>
</gene>
<dbReference type="Gene3D" id="3.30.420.10">
    <property type="entry name" value="Ribonuclease H-like superfamily/Ribonuclease H"/>
    <property type="match status" value="1"/>
</dbReference>
<dbReference type="InterPro" id="IPR052929">
    <property type="entry name" value="RNase_H-like_EbsB-rel"/>
</dbReference>
<organism evidence="3 4">
    <name type="scientific">Rehmannia glutinosa</name>
    <name type="common">Chinese foxglove</name>
    <dbReference type="NCBI Taxonomy" id="99300"/>
    <lineage>
        <taxon>Eukaryota</taxon>
        <taxon>Viridiplantae</taxon>
        <taxon>Streptophyta</taxon>
        <taxon>Embryophyta</taxon>
        <taxon>Tracheophyta</taxon>
        <taxon>Spermatophyta</taxon>
        <taxon>Magnoliopsida</taxon>
        <taxon>eudicotyledons</taxon>
        <taxon>Gunneridae</taxon>
        <taxon>Pentapetalae</taxon>
        <taxon>asterids</taxon>
        <taxon>lamiids</taxon>
        <taxon>Lamiales</taxon>
        <taxon>Orobanchaceae</taxon>
        <taxon>Rehmannieae</taxon>
        <taxon>Rehmannia</taxon>
    </lineage>
</organism>
<sequence>MGEDITKVSELIDGDRRKWDEVLISRLFNPSEAKSIYSIPICSTRRGDKLVWHHSKDGKYQVKSGYKISKNLKECSDHTSSSSHRNRRIWKWLWALSVPTKNKVFLWRVCHNIIPTKLALAKRGVGLNPMCQRCGLDFETMEHAFRDCSWVEFFWAASPLRIRLPTIERRGSLTDWIERLAERKDPDSDNMVAMLLWSVWWARNELVFKGRTIEHHQLYTQATSRLEEHHQSAVLLSHENKMKANEVWSPPAHGYVKINSDASIMTDEGAGMGVVIRDDRGIVIETSYRFQPNLFDVEVAEALACRNGIFLARSLGLKCVMVEMDNQTLFRKLSRGDNDLSYLGYLVNDICDLFSSFDSIRPCLVRRSGNTVAHLSARCSFSESSLEPMWRTVLFWRCSPN</sequence>
<dbReference type="CDD" id="cd06222">
    <property type="entry name" value="RNase_H_like"/>
    <property type="match status" value="1"/>
</dbReference>
<dbReference type="Pfam" id="PF13456">
    <property type="entry name" value="RVT_3"/>
    <property type="match status" value="1"/>
</dbReference>
<feature type="domain" description="RNase H type-1" evidence="1">
    <location>
        <begin position="259"/>
        <end position="378"/>
    </location>
</feature>
<evidence type="ECO:0008006" key="5">
    <source>
        <dbReference type="Google" id="ProtNLM"/>
    </source>
</evidence>
<feature type="domain" description="Reverse transcriptase zinc-binding" evidence="2">
    <location>
        <begin position="62"/>
        <end position="155"/>
    </location>
</feature>
<name>A0ABR0X287_REHGL</name>